<evidence type="ECO:0000313" key="2">
    <source>
        <dbReference type="Proteomes" id="UP000789901"/>
    </source>
</evidence>
<gene>
    <name evidence="1" type="ORF">GMARGA_LOCUS38202</name>
</gene>
<feature type="non-terminal residue" evidence="1">
    <location>
        <position position="1"/>
    </location>
</feature>
<dbReference type="Proteomes" id="UP000789901">
    <property type="component" value="Unassembled WGS sequence"/>
</dbReference>
<sequence>TVESLNISTAVENQIPCIINKNESFEVKTSNTKEKKPEATQELAITAQSTQVLKEDLSIVKKNREKLNRIYT</sequence>
<organism evidence="1 2">
    <name type="scientific">Gigaspora margarita</name>
    <dbReference type="NCBI Taxonomy" id="4874"/>
    <lineage>
        <taxon>Eukaryota</taxon>
        <taxon>Fungi</taxon>
        <taxon>Fungi incertae sedis</taxon>
        <taxon>Mucoromycota</taxon>
        <taxon>Glomeromycotina</taxon>
        <taxon>Glomeromycetes</taxon>
        <taxon>Diversisporales</taxon>
        <taxon>Gigasporaceae</taxon>
        <taxon>Gigaspora</taxon>
    </lineage>
</organism>
<proteinExistence type="predicted"/>
<protein>
    <submittedName>
        <fullName evidence="1">8632_t:CDS:1</fullName>
    </submittedName>
</protein>
<comment type="caution">
    <text evidence="1">The sequence shown here is derived from an EMBL/GenBank/DDBJ whole genome shotgun (WGS) entry which is preliminary data.</text>
</comment>
<name>A0ABN7X3D4_GIGMA</name>
<reference evidence="1 2" key="1">
    <citation type="submission" date="2021-06" db="EMBL/GenBank/DDBJ databases">
        <authorList>
            <person name="Kallberg Y."/>
            <person name="Tangrot J."/>
            <person name="Rosling A."/>
        </authorList>
    </citation>
    <scope>NUCLEOTIDE SEQUENCE [LARGE SCALE GENOMIC DNA]</scope>
    <source>
        <strain evidence="1 2">120-4 pot B 10/14</strain>
    </source>
</reference>
<dbReference type="EMBL" id="CAJVQB010083877">
    <property type="protein sequence ID" value="CAG8846515.1"/>
    <property type="molecule type" value="Genomic_DNA"/>
</dbReference>
<feature type="non-terminal residue" evidence="1">
    <location>
        <position position="72"/>
    </location>
</feature>
<accession>A0ABN7X3D4</accession>
<evidence type="ECO:0000313" key="1">
    <source>
        <dbReference type="EMBL" id="CAG8846515.1"/>
    </source>
</evidence>
<keyword evidence="2" id="KW-1185">Reference proteome</keyword>